<protein>
    <submittedName>
        <fullName evidence="6">Uncharacterized protein</fullName>
    </submittedName>
</protein>
<evidence type="ECO:0000256" key="2">
    <source>
        <dbReference type="ARBA" id="ARBA00022692"/>
    </source>
</evidence>
<dbReference type="GO" id="GO:0012505">
    <property type="term" value="C:endomembrane system"/>
    <property type="evidence" value="ECO:0007669"/>
    <property type="project" value="UniProtKB-SubCell"/>
</dbReference>
<dbReference type="AlphaFoldDB" id="A0A9P1N9X3"/>
<accession>A0A9P1N9X3</accession>
<feature type="transmembrane region" description="Helical" evidence="5">
    <location>
        <begin position="38"/>
        <end position="58"/>
    </location>
</feature>
<evidence type="ECO:0000313" key="7">
    <source>
        <dbReference type="Proteomes" id="UP001152747"/>
    </source>
</evidence>
<dbReference type="InterPro" id="IPR051115">
    <property type="entry name" value="LAPTM_transporter"/>
</dbReference>
<dbReference type="GO" id="GO:0005765">
    <property type="term" value="C:lysosomal membrane"/>
    <property type="evidence" value="ECO:0007669"/>
    <property type="project" value="TreeGrafter"/>
</dbReference>
<organism evidence="6 7">
    <name type="scientific">Caenorhabditis angaria</name>
    <dbReference type="NCBI Taxonomy" id="860376"/>
    <lineage>
        <taxon>Eukaryota</taxon>
        <taxon>Metazoa</taxon>
        <taxon>Ecdysozoa</taxon>
        <taxon>Nematoda</taxon>
        <taxon>Chromadorea</taxon>
        <taxon>Rhabditida</taxon>
        <taxon>Rhabditina</taxon>
        <taxon>Rhabditomorpha</taxon>
        <taxon>Rhabditoidea</taxon>
        <taxon>Rhabditidae</taxon>
        <taxon>Peloderinae</taxon>
        <taxon>Caenorhabditis</taxon>
    </lineage>
</organism>
<feature type="transmembrane region" description="Helical" evidence="5">
    <location>
        <begin position="165"/>
        <end position="189"/>
    </location>
</feature>
<keyword evidence="2 5" id="KW-0812">Transmembrane</keyword>
<gene>
    <name evidence="6" type="ORF">CAMP_LOCUS17747</name>
</gene>
<dbReference type="PANTHER" id="PTHR12479">
    <property type="entry name" value="LYSOSOMAL-ASSOCIATED TRANSMEMBRANE PROTEIN"/>
    <property type="match status" value="1"/>
</dbReference>
<evidence type="ECO:0000256" key="5">
    <source>
        <dbReference type="SAM" id="Phobius"/>
    </source>
</evidence>
<feature type="transmembrane region" description="Helical" evidence="5">
    <location>
        <begin position="91"/>
        <end position="112"/>
    </location>
</feature>
<evidence type="ECO:0000256" key="4">
    <source>
        <dbReference type="ARBA" id="ARBA00023136"/>
    </source>
</evidence>
<reference evidence="6" key="1">
    <citation type="submission" date="2022-11" db="EMBL/GenBank/DDBJ databases">
        <authorList>
            <person name="Kikuchi T."/>
        </authorList>
    </citation>
    <scope>NUCLEOTIDE SEQUENCE</scope>
    <source>
        <strain evidence="6">PS1010</strain>
    </source>
</reference>
<dbReference type="OrthoDB" id="5839639at2759"/>
<feature type="transmembrane region" description="Helical" evidence="5">
    <location>
        <begin position="124"/>
        <end position="145"/>
    </location>
</feature>
<dbReference type="Proteomes" id="UP001152747">
    <property type="component" value="Unassembled WGS sequence"/>
</dbReference>
<dbReference type="PANTHER" id="PTHR12479:SF18">
    <property type="entry name" value="PROTEIN CBG16398"/>
    <property type="match status" value="1"/>
</dbReference>
<keyword evidence="3 5" id="KW-1133">Transmembrane helix</keyword>
<sequence>MPCVPKPQQNTRNASFNPSNAQYACCFQQLHANTGATIIAVLHIFLCLTIYPILVYYLTYHPQKTSETSINDTTPTNSSDNLNTEMTKFELWAECFLTTLCLITSIMLIVGLRLENRQILTGYILAQTLLISLLFVLFLALIMGIKHGLLHDSNGDKKISLHEELLIVLEIFVTLAIVTIEVWFLTVVLKTYRYICDKYNFTGGNREENV</sequence>
<keyword evidence="4 5" id="KW-0472">Membrane</keyword>
<evidence type="ECO:0000256" key="3">
    <source>
        <dbReference type="ARBA" id="ARBA00022989"/>
    </source>
</evidence>
<proteinExistence type="predicted"/>
<evidence type="ECO:0000256" key="1">
    <source>
        <dbReference type="ARBA" id="ARBA00004127"/>
    </source>
</evidence>
<evidence type="ECO:0000313" key="6">
    <source>
        <dbReference type="EMBL" id="CAI5455110.1"/>
    </source>
</evidence>
<keyword evidence="7" id="KW-1185">Reference proteome</keyword>
<comment type="subcellular location">
    <subcellularLocation>
        <location evidence="1">Endomembrane system</location>
        <topology evidence="1">Multi-pass membrane protein</topology>
    </subcellularLocation>
</comment>
<comment type="caution">
    <text evidence="6">The sequence shown here is derived from an EMBL/GenBank/DDBJ whole genome shotgun (WGS) entry which is preliminary data.</text>
</comment>
<dbReference type="EMBL" id="CANHGI010000006">
    <property type="protein sequence ID" value="CAI5455110.1"/>
    <property type="molecule type" value="Genomic_DNA"/>
</dbReference>
<name>A0A9P1N9X3_9PELO</name>